<accession>A0A9E8ZF81</accession>
<sequence>MENYLDAKGRVTQWPSKRHRAKQRLVLEYLALKFDPTVTYTEKEVNALLRQFHCFNDPALLRRELFEAGWLDRERNGSAYWRIDKW</sequence>
<dbReference type="EMBL" id="CP113797">
    <property type="protein sequence ID" value="WAL60120.1"/>
    <property type="molecule type" value="Genomic_DNA"/>
</dbReference>
<evidence type="ECO:0000313" key="2">
    <source>
        <dbReference type="EMBL" id="WAL60120.1"/>
    </source>
</evidence>
<reference evidence="2" key="1">
    <citation type="submission" date="2022-12" db="EMBL/GenBank/DDBJ databases">
        <title>Polyphasic identification of a Novel Hot-Spring Cyanobacterium Ocullathermofonsia sinensis gen nov. sp. nov. and Genomic Insights on its Adaptations to the Thermal Habitat.</title>
        <authorList>
            <person name="Daroch M."/>
            <person name="Tang J."/>
            <person name="Jiang Y."/>
        </authorList>
    </citation>
    <scope>NUCLEOTIDE SEQUENCE</scope>
    <source>
        <strain evidence="2">PKUAC-SCTA174</strain>
    </source>
</reference>
<evidence type="ECO:0000259" key="1">
    <source>
        <dbReference type="Pfam" id="PF09860"/>
    </source>
</evidence>
<dbReference type="Pfam" id="PF09860">
    <property type="entry name" value="DUF2087"/>
    <property type="match status" value="1"/>
</dbReference>
<dbReference type="KEGG" id="tsin:OXH18_23610"/>
<evidence type="ECO:0000313" key="3">
    <source>
        <dbReference type="Proteomes" id="UP001163152"/>
    </source>
</evidence>
<dbReference type="Proteomes" id="UP001163152">
    <property type="component" value="Chromosome"/>
</dbReference>
<organism evidence="2 3">
    <name type="scientific">Thermocoleostomius sinensis A174</name>
    <dbReference type="NCBI Taxonomy" id="2016057"/>
    <lineage>
        <taxon>Bacteria</taxon>
        <taxon>Bacillati</taxon>
        <taxon>Cyanobacteriota</taxon>
        <taxon>Cyanophyceae</taxon>
        <taxon>Oculatellales</taxon>
        <taxon>Oculatellaceae</taxon>
        <taxon>Thermocoleostomius</taxon>
    </lineage>
</organism>
<feature type="domain" description="DUF2087" evidence="1">
    <location>
        <begin position="10"/>
        <end position="82"/>
    </location>
</feature>
<protein>
    <submittedName>
        <fullName evidence="2">DUF2087 domain-containing protein</fullName>
    </submittedName>
</protein>
<dbReference type="InterPro" id="IPR018656">
    <property type="entry name" value="DUF2087"/>
</dbReference>
<name>A0A9E8ZF81_9CYAN</name>
<proteinExistence type="predicted"/>
<keyword evidence="3" id="KW-1185">Reference proteome</keyword>
<dbReference type="AlphaFoldDB" id="A0A9E8ZF81"/>
<gene>
    <name evidence="2" type="ORF">OXH18_23610</name>
</gene>
<dbReference type="RefSeq" id="WP_268609969.1">
    <property type="nucleotide sequence ID" value="NZ_CP113797.1"/>
</dbReference>